<dbReference type="InterPro" id="IPR011108">
    <property type="entry name" value="RMMBL"/>
</dbReference>
<gene>
    <name evidence="8" type="ORF">GGQ80_003133</name>
</gene>
<dbReference type="Gene3D" id="3.60.15.10">
    <property type="entry name" value="Ribonuclease Z/Hydroxyacylglutathione hydrolase-like"/>
    <property type="match status" value="1"/>
</dbReference>
<feature type="domain" description="Metallo-beta-lactamase" evidence="7">
    <location>
        <begin position="21"/>
        <end position="216"/>
    </location>
</feature>
<organism evidence="8 9">
    <name type="scientific">Sphingomonas jinjuensis</name>
    <dbReference type="NCBI Taxonomy" id="535907"/>
    <lineage>
        <taxon>Bacteria</taxon>
        <taxon>Pseudomonadati</taxon>
        <taxon>Pseudomonadota</taxon>
        <taxon>Alphaproteobacteria</taxon>
        <taxon>Sphingomonadales</taxon>
        <taxon>Sphingomonadaceae</taxon>
        <taxon>Sphingomonas</taxon>
    </lineage>
</organism>
<dbReference type="GO" id="GO:0003723">
    <property type="term" value="F:RNA binding"/>
    <property type="evidence" value="ECO:0007669"/>
    <property type="project" value="UniProtKB-KW"/>
</dbReference>
<evidence type="ECO:0000256" key="2">
    <source>
        <dbReference type="ARBA" id="ARBA00022723"/>
    </source>
</evidence>
<dbReference type="RefSeq" id="WP_183986507.1">
    <property type="nucleotide sequence ID" value="NZ_JACIEV010000010.1"/>
</dbReference>
<dbReference type="Gene3D" id="3.10.20.580">
    <property type="match status" value="1"/>
</dbReference>
<evidence type="ECO:0000259" key="7">
    <source>
        <dbReference type="SMART" id="SM00849"/>
    </source>
</evidence>
<keyword evidence="2" id="KW-0479">Metal-binding</keyword>
<dbReference type="Pfam" id="PF07521">
    <property type="entry name" value="RMMBL"/>
    <property type="match status" value="1"/>
</dbReference>
<keyword evidence="5" id="KW-0269">Exonuclease</keyword>
<keyword evidence="3 8" id="KW-0378">Hydrolase</keyword>
<dbReference type="GO" id="GO:0004527">
    <property type="term" value="F:exonuclease activity"/>
    <property type="evidence" value="ECO:0007669"/>
    <property type="project" value="UniProtKB-KW"/>
</dbReference>
<dbReference type="InterPro" id="IPR042173">
    <property type="entry name" value="RNase_J_2"/>
</dbReference>
<evidence type="ECO:0000313" key="8">
    <source>
        <dbReference type="EMBL" id="MBB4155215.1"/>
    </source>
</evidence>
<evidence type="ECO:0000256" key="6">
    <source>
        <dbReference type="ARBA" id="ARBA00022884"/>
    </source>
</evidence>
<evidence type="ECO:0000256" key="1">
    <source>
        <dbReference type="ARBA" id="ARBA00022722"/>
    </source>
</evidence>
<dbReference type="Pfam" id="PF17770">
    <property type="entry name" value="RNase_J_C"/>
    <property type="match status" value="1"/>
</dbReference>
<keyword evidence="4" id="KW-0862">Zinc</keyword>
<dbReference type="InterPro" id="IPR041636">
    <property type="entry name" value="RNase_J_C"/>
</dbReference>
<evidence type="ECO:0000256" key="5">
    <source>
        <dbReference type="ARBA" id="ARBA00022839"/>
    </source>
</evidence>
<dbReference type="Pfam" id="PF12706">
    <property type="entry name" value="Lactamase_B_2"/>
    <property type="match status" value="1"/>
</dbReference>
<dbReference type="PANTHER" id="PTHR43694">
    <property type="entry name" value="RIBONUCLEASE J"/>
    <property type="match status" value="1"/>
</dbReference>
<comment type="caution">
    <text evidence="8">The sequence shown here is derived from an EMBL/GenBank/DDBJ whole genome shotgun (WGS) entry which is preliminary data.</text>
</comment>
<protein>
    <submittedName>
        <fullName evidence="8">Ribonuclease J</fullName>
        <ecNumber evidence="8">3.1.-.-</ecNumber>
    </submittedName>
</protein>
<dbReference type="Proteomes" id="UP000529795">
    <property type="component" value="Unassembled WGS sequence"/>
</dbReference>
<dbReference type="InterPro" id="IPR001279">
    <property type="entry name" value="Metallo-B-lactamas"/>
</dbReference>
<dbReference type="PANTHER" id="PTHR43694:SF1">
    <property type="entry name" value="RIBONUCLEASE J"/>
    <property type="match status" value="1"/>
</dbReference>
<accession>A0A840FPK8</accession>
<keyword evidence="1" id="KW-0540">Nuclease</keyword>
<evidence type="ECO:0000313" key="9">
    <source>
        <dbReference type="Proteomes" id="UP000529795"/>
    </source>
</evidence>
<dbReference type="GO" id="GO:0046872">
    <property type="term" value="F:metal ion binding"/>
    <property type="evidence" value="ECO:0007669"/>
    <property type="project" value="UniProtKB-KW"/>
</dbReference>
<dbReference type="InterPro" id="IPR055132">
    <property type="entry name" value="RNase_J_b_CASP"/>
</dbReference>
<dbReference type="SUPFAM" id="SSF56281">
    <property type="entry name" value="Metallo-hydrolase/oxidoreductase"/>
    <property type="match status" value="1"/>
</dbReference>
<dbReference type="EMBL" id="JACIEV010000010">
    <property type="protein sequence ID" value="MBB4155215.1"/>
    <property type="molecule type" value="Genomic_DNA"/>
</dbReference>
<evidence type="ECO:0000256" key="3">
    <source>
        <dbReference type="ARBA" id="ARBA00022801"/>
    </source>
</evidence>
<dbReference type="AlphaFoldDB" id="A0A840FPK8"/>
<dbReference type="Pfam" id="PF22505">
    <property type="entry name" value="RNase_J_b_CASP"/>
    <property type="match status" value="1"/>
</dbReference>
<dbReference type="Gene3D" id="3.40.50.10710">
    <property type="entry name" value="Metallo-hydrolase/oxidoreductase"/>
    <property type="match status" value="1"/>
</dbReference>
<dbReference type="CDD" id="cd07714">
    <property type="entry name" value="RNaseJ_MBL-fold"/>
    <property type="match status" value="1"/>
</dbReference>
<sequence length="546" mass="58704">MTTPKNDELLFCALGGSGEIGMNVNLYGHAGRWLMVDCGITFADPAYPGIDVILPDLAFIEDRRDALAGIVITHGHEDHIGALPYLAEDLGVPIYASPFAAGLIRGKLEEEGNASRVTLRVVQPGERFEVGPFAVTMVELAHSIPQPNALLVETKSGRVFHTGDWKLDPDPVIGKPSSAEALTAIGDKGVDVLVCDSTNVFNLEASGSESSVRRGLAETIAKARGRVVVTTFASNAARLQTLADVAAETGRKLCVTGRSLDRIIRVAKACGYFKNFPEPLDPEAAMRLPRNKLLVVATGGQGEPRAALARIAEGTHPIALESGDTVIFSSKQIPGNEVAIGRIQNILASRGVEMVTERQAHVHVSGHPGRPELAQMYKWIRPTTLLPVHGEMRHLMEQARFSLAEGIERTLVQTDGTLVRLAPGPAEKIGHVEVGRLVLDGDVILPADGTTINERRKLALNGQISVAIARRGGKLVGSPQVRVNGVPVEEDRATFIEEAAEAAAEVMRQPPRDTDKLREALRLAVRRTATRWTGKKPVVDVLLIDA</sequence>
<proteinExistence type="predicted"/>
<dbReference type="InterPro" id="IPR036866">
    <property type="entry name" value="RibonucZ/Hydroxyglut_hydro"/>
</dbReference>
<dbReference type="SMART" id="SM00849">
    <property type="entry name" value="Lactamase_B"/>
    <property type="match status" value="1"/>
</dbReference>
<reference evidence="8 9" key="1">
    <citation type="submission" date="2020-08" db="EMBL/GenBank/DDBJ databases">
        <title>Genomic Encyclopedia of Type Strains, Phase IV (KMG-IV): sequencing the most valuable type-strain genomes for metagenomic binning, comparative biology and taxonomic classification.</title>
        <authorList>
            <person name="Goeker M."/>
        </authorList>
    </citation>
    <scope>NUCLEOTIDE SEQUENCE [LARGE SCALE GENOMIC DNA]</scope>
    <source>
        <strain evidence="8 9">YC6723</strain>
    </source>
</reference>
<keyword evidence="9" id="KW-1185">Reference proteome</keyword>
<keyword evidence="6" id="KW-0694">RNA-binding</keyword>
<evidence type="ECO:0000256" key="4">
    <source>
        <dbReference type="ARBA" id="ARBA00022833"/>
    </source>
</evidence>
<dbReference type="EC" id="3.1.-.-" evidence="8"/>
<name>A0A840FPK8_9SPHN</name>